<proteinExistence type="predicted"/>
<name>A0A1Q9JGF9_9FIRM</name>
<evidence type="ECO:0000313" key="2">
    <source>
        <dbReference type="Proteomes" id="UP000187404"/>
    </source>
</evidence>
<keyword evidence="2" id="KW-1185">Reference proteome</keyword>
<dbReference type="AlphaFoldDB" id="A0A1Q9JGF9"/>
<dbReference type="Proteomes" id="UP000187404">
    <property type="component" value="Unassembled WGS sequence"/>
</dbReference>
<gene>
    <name evidence="1" type="ORF">BHK98_03930</name>
</gene>
<accession>A0A1Q9JGF9</accession>
<sequence length="122" mass="13908">MAIKKSKRSLRQQAEEVLRRAEEKGVSTNFFFLTTFQRYQVQMSVMEDLEKAIKEHGPTVTKEYVKGRKNIVVNPAIIEYNKTATAANGTVTTLIKVVESFAKEDREQSGDEFLEFLGMKNA</sequence>
<comment type="caution">
    <text evidence="1">The sequence shown here is derived from an EMBL/GenBank/DDBJ whole genome shotgun (WGS) entry which is preliminary data.</text>
</comment>
<evidence type="ECO:0000313" key="1">
    <source>
        <dbReference type="EMBL" id="OLR55288.1"/>
    </source>
</evidence>
<dbReference type="STRING" id="1261640.BHK98_03930"/>
<dbReference type="EMBL" id="MJIE01000001">
    <property type="protein sequence ID" value="OLR55288.1"/>
    <property type="molecule type" value="Genomic_DNA"/>
</dbReference>
<protein>
    <submittedName>
        <fullName evidence="1">Uncharacterized protein</fullName>
    </submittedName>
</protein>
<organism evidence="1 2">
    <name type="scientific">Hornefia porci</name>
    <dbReference type="NCBI Taxonomy" id="2652292"/>
    <lineage>
        <taxon>Bacteria</taxon>
        <taxon>Bacillati</taxon>
        <taxon>Bacillota</taxon>
        <taxon>Clostridia</taxon>
        <taxon>Peptostreptococcales</taxon>
        <taxon>Anaerovoracaceae</taxon>
        <taxon>Hornefia</taxon>
    </lineage>
</organism>
<reference evidence="1 2" key="1">
    <citation type="journal article" date="2016" name="Appl. Environ. Microbiol.">
        <title>Function and Phylogeny of Bacterial Butyryl Coenzyme A:Acetate Transferases and Their Diversity in the Proximal Colon of Swine.</title>
        <authorList>
            <person name="Trachsel J."/>
            <person name="Bayles D.O."/>
            <person name="Looft T."/>
            <person name="Levine U.Y."/>
            <person name="Allen H.K."/>
        </authorList>
    </citation>
    <scope>NUCLEOTIDE SEQUENCE [LARGE SCALE GENOMIC DNA]</scope>
    <source>
        <strain evidence="1 2">68-3-10</strain>
    </source>
</reference>
<dbReference type="RefSeq" id="WP_075712283.1">
    <property type="nucleotide sequence ID" value="NZ_MJIE01000001.1"/>
</dbReference>
<dbReference type="OrthoDB" id="3035218at2"/>